<protein>
    <recommendedName>
        <fullName evidence="1">OLD protein-like TOPRIM domain-containing protein</fullName>
    </recommendedName>
</protein>
<proteinExistence type="predicted"/>
<gene>
    <name evidence="2" type="ORF">SAMN05444351_2983</name>
</gene>
<dbReference type="Proteomes" id="UP000184471">
    <property type="component" value="Unassembled WGS sequence"/>
</dbReference>
<dbReference type="InterPro" id="IPR034139">
    <property type="entry name" value="TOPRIM_OLD"/>
</dbReference>
<accession>A0A1M5LZE7</accession>
<sequence length="184" mass="19254">MTAPDPLPRAVVLVEGASDREAVLAAARALGRDLAAEGVRVVALGGAGGVARQVAELTAAGLGDRLRGLYDVGEEAFFRRALGAADAGDLAARGFFACVADLEEELVRALGVAGVEAVVTAQREARALETFRNQPAQRGRAPEAQLRRWLGTTSGRKARYARALVEHLDPGALPPPLRRLLAAT</sequence>
<feature type="domain" description="OLD protein-like TOPRIM" evidence="1">
    <location>
        <begin position="9"/>
        <end position="55"/>
    </location>
</feature>
<dbReference type="RefSeq" id="WP_139252996.1">
    <property type="nucleotide sequence ID" value="NZ_FQVX01000003.1"/>
</dbReference>
<organism evidence="2 3">
    <name type="scientific">Geodermatophilus nigrescens</name>
    <dbReference type="NCBI Taxonomy" id="1070870"/>
    <lineage>
        <taxon>Bacteria</taxon>
        <taxon>Bacillati</taxon>
        <taxon>Actinomycetota</taxon>
        <taxon>Actinomycetes</taxon>
        <taxon>Geodermatophilales</taxon>
        <taxon>Geodermatophilaceae</taxon>
        <taxon>Geodermatophilus</taxon>
    </lineage>
</organism>
<dbReference type="Pfam" id="PF20469">
    <property type="entry name" value="OLD-like_TOPRIM"/>
    <property type="match status" value="1"/>
</dbReference>
<evidence type="ECO:0000259" key="1">
    <source>
        <dbReference type="Pfam" id="PF20469"/>
    </source>
</evidence>
<dbReference type="STRING" id="1070870.SAMN05444351_2983"/>
<dbReference type="OrthoDB" id="9152042at2"/>
<keyword evidence="3" id="KW-1185">Reference proteome</keyword>
<dbReference type="EMBL" id="FQVX01000003">
    <property type="protein sequence ID" value="SHG70427.1"/>
    <property type="molecule type" value="Genomic_DNA"/>
</dbReference>
<evidence type="ECO:0000313" key="3">
    <source>
        <dbReference type="Proteomes" id="UP000184471"/>
    </source>
</evidence>
<dbReference type="AlphaFoldDB" id="A0A1M5LZE7"/>
<evidence type="ECO:0000313" key="2">
    <source>
        <dbReference type="EMBL" id="SHG70427.1"/>
    </source>
</evidence>
<reference evidence="2 3" key="1">
    <citation type="submission" date="2016-11" db="EMBL/GenBank/DDBJ databases">
        <authorList>
            <person name="Jaros S."/>
            <person name="Januszkiewicz K."/>
            <person name="Wedrychowicz H."/>
        </authorList>
    </citation>
    <scope>NUCLEOTIDE SEQUENCE [LARGE SCALE GENOMIC DNA]</scope>
    <source>
        <strain evidence="2 3">DSM 45408</strain>
    </source>
</reference>
<name>A0A1M5LZE7_9ACTN</name>